<evidence type="ECO:0000256" key="2">
    <source>
        <dbReference type="ARBA" id="ARBA00022679"/>
    </source>
</evidence>
<dbReference type="GO" id="GO:0000175">
    <property type="term" value="F:3'-5'-RNA exonuclease activity"/>
    <property type="evidence" value="ECO:0007669"/>
    <property type="project" value="TreeGrafter"/>
</dbReference>
<dbReference type="Pfam" id="PF01138">
    <property type="entry name" value="RNase_PH"/>
    <property type="match status" value="2"/>
</dbReference>
<keyword evidence="5 6" id="KW-0694">RNA-binding</keyword>
<dbReference type="InterPro" id="IPR012162">
    <property type="entry name" value="PNPase"/>
</dbReference>
<dbReference type="SUPFAM" id="SSF55666">
    <property type="entry name" value="Ribonuclease PH domain 2-like"/>
    <property type="match status" value="2"/>
</dbReference>
<evidence type="ECO:0000259" key="7">
    <source>
        <dbReference type="PROSITE" id="PS50126"/>
    </source>
</evidence>
<feature type="binding site" evidence="6">
    <location>
        <position position="505"/>
    </location>
    <ligand>
        <name>Mg(2+)</name>
        <dbReference type="ChEBI" id="CHEBI:18420"/>
    </ligand>
</feature>
<dbReference type="EC" id="2.7.7.8" evidence="6"/>
<dbReference type="Gene3D" id="3.30.1370.10">
    <property type="entry name" value="K Homology domain, type 1"/>
    <property type="match status" value="1"/>
</dbReference>
<keyword evidence="6" id="KW-0479">Metal-binding</keyword>
<feature type="binding site" evidence="6">
    <location>
        <position position="499"/>
    </location>
    <ligand>
        <name>Mg(2+)</name>
        <dbReference type="ChEBI" id="CHEBI:18420"/>
    </ligand>
</feature>
<dbReference type="NCBIfam" id="NF008805">
    <property type="entry name" value="PRK11824.1"/>
    <property type="match status" value="1"/>
</dbReference>
<dbReference type="PROSITE" id="PS50126">
    <property type="entry name" value="S1"/>
    <property type="match status" value="1"/>
</dbReference>
<dbReference type="PIRSF" id="PIRSF005499">
    <property type="entry name" value="PNPase"/>
    <property type="match status" value="1"/>
</dbReference>
<dbReference type="GO" id="GO:0005829">
    <property type="term" value="C:cytosol"/>
    <property type="evidence" value="ECO:0007669"/>
    <property type="project" value="TreeGrafter"/>
</dbReference>
<dbReference type="SMART" id="SM00322">
    <property type="entry name" value="KH"/>
    <property type="match status" value="1"/>
</dbReference>
<keyword evidence="2 6" id="KW-0808">Transferase</keyword>
<dbReference type="InterPro" id="IPR036345">
    <property type="entry name" value="ExoRNase_PH_dom2_sf"/>
</dbReference>
<evidence type="ECO:0000256" key="3">
    <source>
        <dbReference type="ARBA" id="ARBA00022695"/>
    </source>
</evidence>
<dbReference type="Pfam" id="PF03725">
    <property type="entry name" value="RNase_PH_C"/>
    <property type="match status" value="2"/>
</dbReference>
<dbReference type="Gene3D" id="3.30.230.70">
    <property type="entry name" value="GHMP Kinase, N-terminal domain"/>
    <property type="match status" value="2"/>
</dbReference>
<dbReference type="Proteomes" id="UP000541810">
    <property type="component" value="Unassembled WGS sequence"/>
</dbReference>
<keyword evidence="3 6" id="KW-0548">Nucleotidyltransferase</keyword>
<dbReference type="GO" id="GO:0003723">
    <property type="term" value="F:RNA binding"/>
    <property type="evidence" value="ECO:0007669"/>
    <property type="project" value="UniProtKB-UniRule"/>
</dbReference>
<evidence type="ECO:0000313" key="9">
    <source>
        <dbReference type="Proteomes" id="UP000541810"/>
    </source>
</evidence>
<dbReference type="CDD" id="cd02393">
    <property type="entry name" value="KH-I_PNPase"/>
    <property type="match status" value="1"/>
</dbReference>
<comment type="function">
    <text evidence="6">Involved in mRNA degradation. Catalyzes the phosphorolysis of single-stranded polyribonucleotides processively in the 3'- to 5'-direction.</text>
</comment>
<accession>A0A7X0LKB8</accession>
<reference evidence="8 9" key="1">
    <citation type="submission" date="2020-08" db="EMBL/GenBank/DDBJ databases">
        <title>Genomic Encyclopedia of Type Strains, Phase IV (KMG-IV): sequencing the most valuable type-strain genomes for metagenomic binning, comparative biology and taxonomic classification.</title>
        <authorList>
            <person name="Goeker M."/>
        </authorList>
    </citation>
    <scope>NUCLEOTIDE SEQUENCE [LARGE SCALE GENOMIC DNA]</scope>
    <source>
        <strain evidence="8 9">DSM 103725</strain>
    </source>
</reference>
<organism evidence="8 9">
    <name type="scientific">Algisphaera agarilytica</name>
    <dbReference type="NCBI Taxonomy" id="1385975"/>
    <lineage>
        <taxon>Bacteria</taxon>
        <taxon>Pseudomonadati</taxon>
        <taxon>Planctomycetota</taxon>
        <taxon>Phycisphaerae</taxon>
        <taxon>Phycisphaerales</taxon>
        <taxon>Phycisphaeraceae</taxon>
        <taxon>Algisphaera</taxon>
    </lineage>
</organism>
<proteinExistence type="inferred from homology"/>
<dbReference type="InterPro" id="IPR003029">
    <property type="entry name" value="S1_domain"/>
</dbReference>
<dbReference type="Pfam" id="PF00575">
    <property type="entry name" value="S1"/>
    <property type="match status" value="1"/>
</dbReference>
<evidence type="ECO:0000256" key="5">
    <source>
        <dbReference type="ARBA" id="ARBA00022884"/>
    </source>
</evidence>
<dbReference type="InterPro" id="IPR015847">
    <property type="entry name" value="ExoRNase_PH_dom2"/>
</dbReference>
<dbReference type="SUPFAM" id="SSF54791">
    <property type="entry name" value="Eukaryotic type KH-domain (KH-domain type I)"/>
    <property type="match status" value="1"/>
</dbReference>
<dbReference type="FunFam" id="3.30.1370.10:FF:000001">
    <property type="entry name" value="Polyribonucleotide nucleotidyltransferase"/>
    <property type="match status" value="1"/>
</dbReference>
<dbReference type="SMART" id="SM00316">
    <property type="entry name" value="S1"/>
    <property type="match status" value="1"/>
</dbReference>
<dbReference type="InterPro" id="IPR020568">
    <property type="entry name" value="Ribosomal_Su5_D2-typ_SF"/>
</dbReference>
<protein>
    <recommendedName>
        <fullName evidence="6">Polyribonucleotide nucleotidyltransferase</fullName>
        <ecNumber evidence="6">2.7.7.8</ecNumber>
    </recommendedName>
    <alternativeName>
        <fullName evidence="6">Polynucleotide phosphorylase</fullName>
        <shortName evidence="6">PNPase</shortName>
    </alternativeName>
</protein>
<dbReference type="PANTHER" id="PTHR11252">
    <property type="entry name" value="POLYRIBONUCLEOTIDE NUCLEOTIDYLTRANSFERASE"/>
    <property type="match status" value="1"/>
</dbReference>
<dbReference type="EMBL" id="JACHGY010000001">
    <property type="protein sequence ID" value="MBB6428778.1"/>
    <property type="molecule type" value="Genomic_DNA"/>
</dbReference>
<keyword evidence="6" id="KW-0963">Cytoplasm</keyword>
<dbReference type="InterPro" id="IPR012340">
    <property type="entry name" value="NA-bd_OB-fold"/>
</dbReference>
<evidence type="ECO:0000256" key="6">
    <source>
        <dbReference type="HAMAP-Rule" id="MF_01595"/>
    </source>
</evidence>
<comment type="caution">
    <text evidence="8">The sequence shown here is derived from an EMBL/GenBank/DDBJ whole genome shotgun (WGS) entry which is preliminary data.</text>
</comment>
<feature type="domain" description="S1 motif" evidence="7">
    <location>
        <begin position="634"/>
        <end position="702"/>
    </location>
</feature>
<dbReference type="Gene3D" id="2.40.50.140">
    <property type="entry name" value="Nucleic acid-binding proteins"/>
    <property type="match status" value="1"/>
</dbReference>
<evidence type="ECO:0000256" key="1">
    <source>
        <dbReference type="ARBA" id="ARBA00007404"/>
    </source>
</evidence>
<evidence type="ECO:0000256" key="4">
    <source>
        <dbReference type="ARBA" id="ARBA00022842"/>
    </source>
</evidence>
<dbReference type="NCBIfam" id="TIGR03591">
    <property type="entry name" value="polynuc_phos"/>
    <property type="match status" value="1"/>
</dbReference>
<comment type="similarity">
    <text evidence="1 6">Belongs to the polyribonucleotide nucleotidyltransferase family.</text>
</comment>
<sequence length="722" mass="77936">MPLSGQTRVELEIGGRTLSIETGVIAKQAGGAVLVQYGETVVLGTAVRSNPRPGLDFFPLTVDYREKLAAAGKFPGGFRKREGAPNQKEILTMRNIDRPIRPLFPANYFDEVQIQCWVMAADGQNEPDVLAGIAASAALHLSDAPFLGPVGNVRVGRVDGEFVVMPTAAQDAYSDLDMLLCGHEDGLNMIEVGAYEMPEDEMLKALEFGYGYVKQIVDLIKELREKAGGQEKKVVEDTIPAEIRAKVAEFGPALKAAKTSEGSKLDRQVAVREAISTFKEENFPRPDKTAGVGEQNDWDNAIKAAGVAIHDLEEEITKEIIRGGSRTDGRGFDDLRHIECHTDVLPRVHGSSMFQRGETQAIVTATLGTGKDEQIVDGLGEEYSEKFYLHYNFPPFSVGEAKRITGPGRREIGHGKLAEKALLPVLPAVSDFPYTVRLVSDITESNGSSSMASACGGTLALLDAGVPIKAPVAGISIGLIQGEDGQEDCFLTDIQGEEDHFGDMDFKVTGTREGITAIQLDLKIRGLSMEQIAKTFELAKKNRVQIIEMIEAEVPGPKELSPHAPRMLSTTIHPEKIGKLIGPGGKTIRAIQENSGATIEVEEDGTVYISAVGGGKAEKALEEVEKLCAEVKEGALYTGTVTSVKDFGAFIEVIPGQDGLCHISELKDGFVDKVSDVVSVGDKVRVKVILIDEQGRVKLSRRAAMKEEGIEEEDAPKEEAEA</sequence>
<dbReference type="SUPFAM" id="SSF50249">
    <property type="entry name" value="Nucleic acid-binding proteins"/>
    <property type="match status" value="1"/>
</dbReference>
<dbReference type="HAMAP" id="MF_01595">
    <property type="entry name" value="PNPase"/>
    <property type="match status" value="1"/>
</dbReference>
<dbReference type="PROSITE" id="PS50084">
    <property type="entry name" value="KH_TYPE_1"/>
    <property type="match status" value="1"/>
</dbReference>
<gene>
    <name evidence="6" type="primary">pnp</name>
    <name evidence="8" type="ORF">HNQ40_000584</name>
</gene>
<dbReference type="GO" id="GO:0004654">
    <property type="term" value="F:polyribonucleotide nucleotidyltransferase activity"/>
    <property type="evidence" value="ECO:0007669"/>
    <property type="project" value="UniProtKB-UniRule"/>
</dbReference>
<dbReference type="CDD" id="cd11363">
    <property type="entry name" value="RNase_PH_PNPase_1"/>
    <property type="match status" value="1"/>
</dbReference>
<dbReference type="SUPFAM" id="SSF54211">
    <property type="entry name" value="Ribosomal protein S5 domain 2-like"/>
    <property type="match status" value="2"/>
</dbReference>
<dbReference type="GO" id="GO:0006402">
    <property type="term" value="P:mRNA catabolic process"/>
    <property type="evidence" value="ECO:0007669"/>
    <property type="project" value="UniProtKB-UniRule"/>
</dbReference>
<dbReference type="InterPro" id="IPR036612">
    <property type="entry name" value="KH_dom_type_1_sf"/>
</dbReference>
<comment type="cofactor">
    <cofactor evidence="6">
        <name>Mg(2+)</name>
        <dbReference type="ChEBI" id="CHEBI:18420"/>
    </cofactor>
</comment>
<dbReference type="InterPro" id="IPR027408">
    <property type="entry name" value="PNPase/RNase_PH_dom_sf"/>
</dbReference>
<dbReference type="AlphaFoldDB" id="A0A7X0LKB8"/>
<dbReference type="CDD" id="cd11364">
    <property type="entry name" value="RNase_PH_PNPase_2"/>
    <property type="match status" value="1"/>
</dbReference>
<keyword evidence="9" id="KW-1185">Reference proteome</keyword>
<comment type="catalytic activity">
    <reaction evidence="6">
        <text>RNA(n+1) + phosphate = RNA(n) + a ribonucleoside 5'-diphosphate</text>
        <dbReference type="Rhea" id="RHEA:22096"/>
        <dbReference type="Rhea" id="RHEA-COMP:14527"/>
        <dbReference type="Rhea" id="RHEA-COMP:17342"/>
        <dbReference type="ChEBI" id="CHEBI:43474"/>
        <dbReference type="ChEBI" id="CHEBI:57930"/>
        <dbReference type="ChEBI" id="CHEBI:140395"/>
        <dbReference type="EC" id="2.7.7.8"/>
    </reaction>
</comment>
<dbReference type="GO" id="GO:0000287">
    <property type="term" value="F:magnesium ion binding"/>
    <property type="evidence" value="ECO:0007669"/>
    <property type="project" value="UniProtKB-UniRule"/>
</dbReference>
<dbReference type="PANTHER" id="PTHR11252:SF0">
    <property type="entry name" value="POLYRIBONUCLEOTIDE NUCLEOTIDYLTRANSFERASE 1, MITOCHONDRIAL"/>
    <property type="match status" value="1"/>
</dbReference>
<evidence type="ECO:0000313" key="8">
    <source>
        <dbReference type="EMBL" id="MBB6428778.1"/>
    </source>
</evidence>
<keyword evidence="4 6" id="KW-0460">Magnesium</keyword>
<dbReference type="InterPro" id="IPR004088">
    <property type="entry name" value="KH_dom_type_1"/>
</dbReference>
<comment type="subcellular location">
    <subcellularLocation>
        <location evidence="6">Cytoplasm</location>
    </subcellularLocation>
</comment>
<dbReference type="FunFam" id="3.30.230.70:FF:000001">
    <property type="entry name" value="Polyribonucleotide nucleotidyltransferase"/>
    <property type="match status" value="1"/>
</dbReference>
<name>A0A7X0LKB8_9BACT</name>
<dbReference type="Pfam" id="PF00013">
    <property type="entry name" value="KH_1"/>
    <property type="match status" value="1"/>
</dbReference>
<dbReference type="FunFam" id="2.40.50.140:FF:000189">
    <property type="entry name" value="Polyribonucleotide nucleotidyltransferase, putative"/>
    <property type="match status" value="1"/>
</dbReference>
<dbReference type="InterPro" id="IPR004087">
    <property type="entry name" value="KH_dom"/>
</dbReference>
<dbReference type="RefSeq" id="WP_184676218.1">
    <property type="nucleotide sequence ID" value="NZ_JACHGY010000001.1"/>
</dbReference>
<dbReference type="InterPro" id="IPR001247">
    <property type="entry name" value="ExoRNase_PH_dom1"/>
</dbReference>